<feature type="transmembrane region" description="Helical" evidence="1">
    <location>
        <begin position="82"/>
        <end position="102"/>
    </location>
</feature>
<dbReference type="EMBL" id="CAJNOK010010078">
    <property type="protein sequence ID" value="CAF1105785.1"/>
    <property type="molecule type" value="Genomic_DNA"/>
</dbReference>
<keyword evidence="1" id="KW-1133">Transmembrane helix</keyword>
<feature type="transmembrane region" description="Helical" evidence="1">
    <location>
        <begin position="7"/>
        <end position="28"/>
    </location>
</feature>
<dbReference type="AlphaFoldDB" id="A0A814B4A0"/>
<evidence type="ECO:0000313" key="6">
    <source>
        <dbReference type="Proteomes" id="UP000663829"/>
    </source>
</evidence>
<gene>
    <name evidence="2" type="ORF">GPM918_LOCUS9823</name>
    <name evidence="3" type="ORF">OVA965_LOCUS19517</name>
    <name evidence="4" type="ORF">SRO942_LOCUS9819</name>
    <name evidence="5" type="ORF">TMI583_LOCUS19574</name>
</gene>
<keyword evidence="1" id="KW-0812">Transmembrane</keyword>
<dbReference type="Proteomes" id="UP000682733">
    <property type="component" value="Unassembled WGS sequence"/>
</dbReference>
<evidence type="ECO:0000313" key="2">
    <source>
        <dbReference type="EMBL" id="CAF0924162.1"/>
    </source>
</evidence>
<dbReference type="PANTHER" id="PTHR36535">
    <property type="entry name" value="YALI0E30327P"/>
    <property type="match status" value="1"/>
</dbReference>
<evidence type="ECO:0008006" key="7">
    <source>
        <dbReference type="Google" id="ProtNLM"/>
    </source>
</evidence>
<comment type="caution">
    <text evidence="2">The sequence shown here is derived from an EMBL/GenBank/DDBJ whole genome shotgun (WGS) entry which is preliminary data.</text>
</comment>
<keyword evidence="6" id="KW-1185">Reference proteome</keyword>
<organism evidence="2 6">
    <name type="scientific">Didymodactylos carnosus</name>
    <dbReference type="NCBI Taxonomy" id="1234261"/>
    <lineage>
        <taxon>Eukaryota</taxon>
        <taxon>Metazoa</taxon>
        <taxon>Spiralia</taxon>
        <taxon>Gnathifera</taxon>
        <taxon>Rotifera</taxon>
        <taxon>Eurotatoria</taxon>
        <taxon>Bdelloidea</taxon>
        <taxon>Philodinida</taxon>
        <taxon>Philodinidae</taxon>
        <taxon>Didymodactylos</taxon>
    </lineage>
</organism>
<dbReference type="Pfam" id="PF08592">
    <property type="entry name" value="Anthrone_oxy"/>
    <property type="match status" value="1"/>
</dbReference>
<dbReference type="EMBL" id="CAJOBA010011078">
    <property type="protein sequence ID" value="CAF3869066.1"/>
    <property type="molecule type" value="Genomic_DNA"/>
</dbReference>
<sequence length="155" mass="16812">MSVITDNLGLIAAGAGGLFAGAALYITYGESVGMSRFGIETYWQYFPIMYRQAATGQAIFAMVSGLSGLAHAYNSPLANRNLWLTSSCIFVGMLPYTVMIVAPVNNQIMGKDKQRIVSSISEKKALLEKWAYLHLVRTVGSCVGFGLMIYGISKH</sequence>
<name>A0A814B4A0_9BILA</name>
<dbReference type="Proteomes" id="UP000681722">
    <property type="component" value="Unassembled WGS sequence"/>
</dbReference>
<dbReference type="EMBL" id="CAJNOQ010001867">
    <property type="protein sequence ID" value="CAF0924162.1"/>
    <property type="molecule type" value="Genomic_DNA"/>
</dbReference>
<evidence type="ECO:0000313" key="3">
    <source>
        <dbReference type="EMBL" id="CAF1105785.1"/>
    </source>
</evidence>
<dbReference type="PANTHER" id="PTHR36535:SF1">
    <property type="entry name" value="DUF1772 DOMAIN-CONTAINING PROTEIN"/>
    <property type="match status" value="1"/>
</dbReference>
<dbReference type="Proteomes" id="UP000677228">
    <property type="component" value="Unassembled WGS sequence"/>
</dbReference>
<evidence type="ECO:0000256" key="1">
    <source>
        <dbReference type="SAM" id="Phobius"/>
    </source>
</evidence>
<feature type="transmembrane region" description="Helical" evidence="1">
    <location>
        <begin position="131"/>
        <end position="152"/>
    </location>
</feature>
<dbReference type="OrthoDB" id="5954308at2759"/>
<reference evidence="2" key="1">
    <citation type="submission" date="2021-02" db="EMBL/GenBank/DDBJ databases">
        <authorList>
            <person name="Nowell W R."/>
        </authorList>
    </citation>
    <scope>NUCLEOTIDE SEQUENCE</scope>
</reference>
<keyword evidence="1" id="KW-0472">Membrane</keyword>
<dbReference type="InterPro" id="IPR013901">
    <property type="entry name" value="Anthrone_oxy"/>
</dbReference>
<evidence type="ECO:0000313" key="5">
    <source>
        <dbReference type="EMBL" id="CAF3869066.1"/>
    </source>
</evidence>
<proteinExistence type="predicted"/>
<dbReference type="Proteomes" id="UP000663829">
    <property type="component" value="Unassembled WGS sequence"/>
</dbReference>
<protein>
    <recommendedName>
        <fullName evidence="7">DUF1772-domain-containing protein</fullName>
    </recommendedName>
</protein>
<accession>A0A814B4A0</accession>
<dbReference type="EMBL" id="CAJOBC010001866">
    <property type="protein sequence ID" value="CAF3703030.1"/>
    <property type="molecule type" value="Genomic_DNA"/>
</dbReference>
<evidence type="ECO:0000313" key="4">
    <source>
        <dbReference type="EMBL" id="CAF3703030.1"/>
    </source>
</evidence>
<feature type="transmembrane region" description="Helical" evidence="1">
    <location>
        <begin position="48"/>
        <end position="70"/>
    </location>
</feature>